<feature type="transmembrane region" description="Helical" evidence="1">
    <location>
        <begin position="20"/>
        <end position="40"/>
    </location>
</feature>
<accession>A0A7C7D7M1</accession>
<evidence type="ECO:0000313" key="3">
    <source>
        <dbReference type="Proteomes" id="UP000553059"/>
    </source>
</evidence>
<comment type="caution">
    <text evidence="2">The sequence shown here is derived from an EMBL/GenBank/DDBJ whole genome shotgun (WGS) entry which is preliminary data.</text>
</comment>
<keyword evidence="1" id="KW-1133">Transmembrane helix</keyword>
<evidence type="ECO:0000256" key="1">
    <source>
        <dbReference type="SAM" id="Phobius"/>
    </source>
</evidence>
<dbReference type="Proteomes" id="UP000553059">
    <property type="component" value="Unassembled WGS sequence"/>
</dbReference>
<sequence length="53" mass="6184">MTLYDLWAHGTLLYAQPFAYFSPLVSLGAFIFVVFIITALKMILEHKEQHVLW</sequence>
<name>A0A7C7D7M1_9FIRM</name>
<protein>
    <submittedName>
        <fullName evidence="2">Uncharacterized protein</fullName>
    </submittedName>
</protein>
<gene>
    <name evidence="2" type="ORF">GX523_16235</name>
</gene>
<keyword evidence="1" id="KW-0472">Membrane</keyword>
<dbReference type="AlphaFoldDB" id="A0A7C7D7M1"/>
<keyword evidence="1" id="KW-0812">Transmembrane</keyword>
<dbReference type="EMBL" id="DUTF01000349">
    <property type="protein sequence ID" value="HHY28255.1"/>
    <property type="molecule type" value="Genomic_DNA"/>
</dbReference>
<reference evidence="2 3" key="1">
    <citation type="journal article" date="2020" name="Biotechnol. Biofuels">
        <title>New insights from the biogas microbiome by comprehensive genome-resolved metagenomics of nearly 1600 species originating from multiple anaerobic digesters.</title>
        <authorList>
            <person name="Campanaro S."/>
            <person name="Treu L."/>
            <person name="Rodriguez-R L.M."/>
            <person name="Kovalovszki A."/>
            <person name="Ziels R.M."/>
            <person name="Maus I."/>
            <person name="Zhu X."/>
            <person name="Kougias P.G."/>
            <person name="Basile A."/>
            <person name="Luo G."/>
            <person name="Schluter A."/>
            <person name="Konstantinidis K.T."/>
            <person name="Angelidaki I."/>
        </authorList>
    </citation>
    <scope>NUCLEOTIDE SEQUENCE [LARGE SCALE GENOMIC DNA]</scope>
    <source>
        <strain evidence="2">AS05jafATM_4</strain>
    </source>
</reference>
<proteinExistence type="predicted"/>
<evidence type="ECO:0000313" key="2">
    <source>
        <dbReference type="EMBL" id="HHY28255.1"/>
    </source>
</evidence>
<organism evidence="2 3">
    <name type="scientific">Desulfitobacterium dehalogenans</name>
    <dbReference type="NCBI Taxonomy" id="36854"/>
    <lineage>
        <taxon>Bacteria</taxon>
        <taxon>Bacillati</taxon>
        <taxon>Bacillota</taxon>
        <taxon>Clostridia</taxon>
        <taxon>Eubacteriales</taxon>
        <taxon>Desulfitobacteriaceae</taxon>
        <taxon>Desulfitobacterium</taxon>
    </lineage>
</organism>